<dbReference type="InterPro" id="IPR039470">
    <property type="entry name" value="Nuc_deoxyri_tr2"/>
</dbReference>
<accession>A0A5D0I4K0</accession>
<reference evidence="1 2" key="1">
    <citation type="submission" date="2019-08" db="EMBL/GenBank/DDBJ databases">
        <title>Seonamhaeicola sediminis sp. nov., isolated from marine sediment.</title>
        <authorList>
            <person name="Cao W.R."/>
        </authorList>
    </citation>
    <scope>NUCLEOTIDE SEQUENCE [LARGE SCALE GENOMIC DNA]</scope>
    <source>
        <strain evidence="1 2">B011</strain>
    </source>
</reference>
<dbReference type="Pfam" id="PF15891">
    <property type="entry name" value="Nuc_deoxyri_tr2"/>
    <property type="match status" value="1"/>
</dbReference>
<evidence type="ECO:0000313" key="2">
    <source>
        <dbReference type="Proteomes" id="UP000323930"/>
    </source>
</evidence>
<dbReference type="RefSeq" id="WP_148541791.1">
    <property type="nucleotide sequence ID" value="NZ_VSDQ01000577.1"/>
</dbReference>
<proteinExistence type="predicted"/>
<dbReference type="OrthoDB" id="275473at2"/>
<dbReference type="AlphaFoldDB" id="A0A5D0I4K0"/>
<keyword evidence="2" id="KW-1185">Reference proteome</keyword>
<comment type="caution">
    <text evidence="1">The sequence shown here is derived from an EMBL/GenBank/DDBJ whole genome shotgun (WGS) entry which is preliminary data.</text>
</comment>
<protein>
    <submittedName>
        <fullName evidence="1">Uncharacterized protein</fullName>
    </submittedName>
</protein>
<name>A0A5D0I4K0_9FLAO</name>
<gene>
    <name evidence="1" type="ORF">FUA24_09700</name>
</gene>
<dbReference type="Proteomes" id="UP000323930">
    <property type="component" value="Unassembled WGS sequence"/>
</dbReference>
<dbReference type="Gene3D" id="3.40.50.450">
    <property type="match status" value="1"/>
</dbReference>
<organism evidence="1 2">
    <name type="scientific">Seonamhaeicola marinus</name>
    <dbReference type="NCBI Taxonomy" id="1912246"/>
    <lineage>
        <taxon>Bacteria</taxon>
        <taxon>Pseudomonadati</taxon>
        <taxon>Bacteroidota</taxon>
        <taxon>Flavobacteriia</taxon>
        <taxon>Flavobacteriales</taxon>
        <taxon>Flavobacteriaceae</taxon>
    </lineage>
</organism>
<sequence length="144" mass="16604">MIYTPHNQIKAKETHKDYVFLAGSIDLNLDGNWREQVINLIGDKVHFIDPTISGHDAMNDLQMESHINWELDMLDLADKVFLNFLEESKSPISLVELGMYTRTSKLIVVCPNAFYKSRYIKTLCKKYKIPLFTTLDAAVRTSFC</sequence>
<dbReference type="EMBL" id="VSDQ01000577">
    <property type="protein sequence ID" value="TYA78616.1"/>
    <property type="molecule type" value="Genomic_DNA"/>
</dbReference>
<evidence type="ECO:0000313" key="1">
    <source>
        <dbReference type="EMBL" id="TYA78616.1"/>
    </source>
</evidence>